<dbReference type="InParanoid" id="A0A673WWS2"/>
<dbReference type="Ensembl" id="ENSSTUT00000017354.1">
    <property type="protein sequence ID" value="ENSSTUP00000016460.1"/>
    <property type="gene ID" value="ENSSTUG00000007506.1"/>
</dbReference>
<evidence type="ECO:0000313" key="1">
    <source>
        <dbReference type="Ensembl" id="ENSSTUP00000016460.1"/>
    </source>
</evidence>
<keyword evidence="2" id="KW-1185">Reference proteome</keyword>
<dbReference type="AlphaFoldDB" id="A0A673WWS2"/>
<dbReference type="Proteomes" id="UP000472277">
    <property type="component" value="Chromosome 30"/>
</dbReference>
<proteinExistence type="predicted"/>
<protein>
    <submittedName>
        <fullName evidence="1">Uncharacterized protein</fullName>
    </submittedName>
</protein>
<reference evidence="1" key="2">
    <citation type="submission" date="2025-09" db="UniProtKB">
        <authorList>
            <consortium name="Ensembl"/>
        </authorList>
    </citation>
    <scope>IDENTIFICATION</scope>
</reference>
<accession>A0A673WWS2</accession>
<sequence>MACLSLYTCYHGLSLSTHVTMACLSLYTCYHNLSLSLHVTMTCLSLSRDDEDDDIAHQFCCPASECSSPSSR</sequence>
<name>A0A673WWS2_SALTR</name>
<organism evidence="1 2">
    <name type="scientific">Salmo trutta</name>
    <name type="common">Brown trout</name>
    <dbReference type="NCBI Taxonomy" id="8032"/>
    <lineage>
        <taxon>Eukaryota</taxon>
        <taxon>Metazoa</taxon>
        <taxon>Chordata</taxon>
        <taxon>Craniata</taxon>
        <taxon>Vertebrata</taxon>
        <taxon>Euteleostomi</taxon>
        <taxon>Actinopterygii</taxon>
        <taxon>Neopterygii</taxon>
        <taxon>Teleostei</taxon>
        <taxon>Protacanthopterygii</taxon>
        <taxon>Salmoniformes</taxon>
        <taxon>Salmonidae</taxon>
        <taxon>Salmoninae</taxon>
        <taxon>Salmo</taxon>
    </lineage>
</organism>
<dbReference type="GeneTree" id="ENSGT00990000204332"/>
<evidence type="ECO:0000313" key="2">
    <source>
        <dbReference type="Proteomes" id="UP000472277"/>
    </source>
</evidence>
<reference evidence="1" key="1">
    <citation type="submission" date="2025-08" db="UniProtKB">
        <authorList>
            <consortium name="Ensembl"/>
        </authorList>
    </citation>
    <scope>IDENTIFICATION</scope>
</reference>